<protein>
    <submittedName>
        <fullName evidence="2">Uncharacterized protein</fullName>
    </submittedName>
</protein>
<feature type="region of interest" description="Disordered" evidence="1">
    <location>
        <begin position="58"/>
        <end position="104"/>
    </location>
</feature>
<dbReference type="RefSeq" id="XP_007374685.1">
    <property type="nucleotide sequence ID" value="XM_007374623.1"/>
</dbReference>
<reference evidence="2 3" key="1">
    <citation type="journal article" date="2011" name="Proc. Natl. Acad. Sci. U.S.A.">
        <title>Comparative genomics of xylose-fermenting fungi for enhanced biofuel production.</title>
        <authorList>
            <person name="Wohlbach D.J."/>
            <person name="Kuo A."/>
            <person name="Sato T.K."/>
            <person name="Potts K.M."/>
            <person name="Salamov A.A."/>
            <person name="LaButti K.M."/>
            <person name="Sun H."/>
            <person name="Clum A."/>
            <person name="Pangilinan J.L."/>
            <person name="Lindquist E.A."/>
            <person name="Lucas S."/>
            <person name="Lapidus A."/>
            <person name="Jin M."/>
            <person name="Gunawan C."/>
            <person name="Balan V."/>
            <person name="Dale B.E."/>
            <person name="Jeffries T.W."/>
            <person name="Zinkel R."/>
            <person name="Barry K.W."/>
            <person name="Grigoriev I.V."/>
            <person name="Gasch A.P."/>
        </authorList>
    </citation>
    <scope>NUCLEOTIDE SEQUENCE [LARGE SCALE GENOMIC DNA]</scope>
    <source>
        <strain evidence="3">NRRL Y-27907 / 11-Y1</strain>
    </source>
</reference>
<dbReference type="Proteomes" id="UP000000709">
    <property type="component" value="Unassembled WGS sequence"/>
</dbReference>
<dbReference type="KEGG" id="spaa:SPAPADRAFT_60477"/>
<organism evidence="3">
    <name type="scientific">Spathaspora passalidarum (strain NRRL Y-27907 / 11-Y1)</name>
    <dbReference type="NCBI Taxonomy" id="619300"/>
    <lineage>
        <taxon>Eukaryota</taxon>
        <taxon>Fungi</taxon>
        <taxon>Dikarya</taxon>
        <taxon>Ascomycota</taxon>
        <taxon>Saccharomycotina</taxon>
        <taxon>Pichiomycetes</taxon>
        <taxon>Debaryomycetaceae</taxon>
        <taxon>Spathaspora</taxon>
    </lineage>
</organism>
<dbReference type="GeneID" id="18873434"/>
<evidence type="ECO:0000256" key="1">
    <source>
        <dbReference type="SAM" id="MobiDB-lite"/>
    </source>
</evidence>
<dbReference type="AlphaFoldDB" id="G3ALC7"/>
<sequence length="148" mass="16761">MSSLGSPIPDDIPLRSPLRLKNRCYGGQWGMNMLNARIQNKHRQQESITSISTFDSMNSDSSFEMPSGSSSIFSVDRSSHKINDLDNNDNDKEQEEEEEEEDTEFLDAIADAEIYSIDGIETIVGVYCLSATEFEHNRNITRLSYVEI</sequence>
<gene>
    <name evidence="2" type="ORF">SPAPADRAFT_60477</name>
</gene>
<evidence type="ECO:0000313" key="2">
    <source>
        <dbReference type="EMBL" id="EGW33170.1"/>
    </source>
</evidence>
<dbReference type="HOGENOM" id="CLU_1759933_0_0_1"/>
<feature type="compositionally biased region" description="Polar residues" evidence="1">
    <location>
        <begin position="58"/>
        <end position="73"/>
    </location>
</feature>
<proteinExistence type="predicted"/>
<name>G3ALC7_SPAPN</name>
<dbReference type="InParanoid" id="G3ALC7"/>
<dbReference type="OrthoDB" id="10566668at2759"/>
<accession>G3ALC7</accession>
<feature type="compositionally biased region" description="Acidic residues" evidence="1">
    <location>
        <begin position="86"/>
        <end position="104"/>
    </location>
</feature>
<dbReference type="EMBL" id="GL996501">
    <property type="protein sequence ID" value="EGW33170.1"/>
    <property type="molecule type" value="Genomic_DNA"/>
</dbReference>
<evidence type="ECO:0000313" key="3">
    <source>
        <dbReference type="Proteomes" id="UP000000709"/>
    </source>
</evidence>
<keyword evidence="3" id="KW-1185">Reference proteome</keyword>